<name>A0A9N8D818_9STRA</name>
<protein>
    <submittedName>
        <fullName evidence="3">Uncharacterized protein</fullName>
    </submittedName>
</protein>
<gene>
    <name evidence="3" type="ORF">SEMRO_32_G020630.1</name>
</gene>
<keyword evidence="2" id="KW-1133">Transmembrane helix</keyword>
<evidence type="ECO:0000313" key="4">
    <source>
        <dbReference type="Proteomes" id="UP001153069"/>
    </source>
</evidence>
<dbReference type="AlphaFoldDB" id="A0A9N8D818"/>
<dbReference type="EMBL" id="CAICTM010000032">
    <property type="protein sequence ID" value="CAB9498123.1"/>
    <property type="molecule type" value="Genomic_DNA"/>
</dbReference>
<keyword evidence="2" id="KW-0812">Transmembrane</keyword>
<proteinExistence type="predicted"/>
<feature type="transmembrane region" description="Helical" evidence="2">
    <location>
        <begin position="20"/>
        <end position="41"/>
    </location>
</feature>
<keyword evidence="2" id="KW-0472">Membrane</keyword>
<feature type="compositionally biased region" description="Low complexity" evidence="1">
    <location>
        <begin position="54"/>
        <end position="65"/>
    </location>
</feature>
<comment type="caution">
    <text evidence="3">The sequence shown here is derived from an EMBL/GenBank/DDBJ whole genome shotgun (WGS) entry which is preliminary data.</text>
</comment>
<accession>A0A9N8D818</accession>
<evidence type="ECO:0000256" key="2">
    <source>
        <dbReference type="SAM" id="Phobius"/>
    </source>
</evidence>
<evidence type="ECO:0000256" key="1">
    <source>
        <dbReference type="SAM" id="MobiDB-lite"/>
    </source>
</evidence>
<dbReference type="Proteomes" id="UP001153069">
    <property type="component" value="Unassembled WGS sequence"/>
</dbReference>
<keyword evidence="4" id="KW-1185">Reference proteome</keyword>
<evidence type="ECO:0000313" key="3">
    <source>
        <dbReference type="EMBL" id="CAB9498123.1"/>
    </source>
</evidence>
<sequence length="184" mass="21052">MGSDNEKPSGHKRCGSRGIAIVGVILGGVVLVLWSQGSALLKPLYSRGKSKQPLLRSSSSSNTTLSRHDQFANVYRNAQDTYDTERLLSNEQQQKEEESDTTTHRHHHPLIWNKASKEKMKKKPLTHDFYDILKMEQGLMDQGFAKPDAFHELHKEYLDIKAYNARQKQVKRQVQRAAPQRLTN</sequence>
<feature type="region of interest" description="Disordered" evidence="1">
    <location>
        <begin position="51"/>
        <end position="70"/>
    </location>
</feature>
<feature type="region of interest" description="Disordered" evidence="1">
    <location>
        <begin position="89"/>
        <end position="117"/>
    </location>
</feature>
<organism evidence="3 4">
    <name type="scientific">Seminavis robusta</name>
    <dbReference type="NCBI Taxonomy" id="568900"/>
    <lineage>
        <taxon>Eukaryota</taxon>
        <taxon>Sar</taxon>
        <taxon>Stramenopiles</taxon>
        <taxon>Ochrophyta</taxon>
        <taxon>Bacillariophyta</taxon>
        <taxon>Bacillariophyceae</taxon>
        <taxon>Bacillariophycidae</taxon>
        <taxon>Naviculales</taxon>
        <taxon>Naviculaceae</taxon>
        <taxon>Seminavis</taxon>
    </lineage>
</organism>
<reference evidence="3" key="1">
    <citation type="submission" date="2020-06" db="EMBL/GenBank/DDBJ databases">
        <authorList>
            <consortium name="Plant Systems Biology data submission"/>
        </authorList>
    </citation>
    <scope>NUCLEOTIDE SEQUENCE</scope>
    <source>
        <strain evidence="3">D6</strain>
    </source>
</reference>